<dbReference type="GO" id="GO:0000139">
    <property type="term" value="C:Golgi membrane"/>
    <property type="evidence" value="ECO:0007669"/>
    <property type="project" value="UniProtKB-SubCell"/>
</dbReference>
<dbReference type="InterPro" id="IPR029993">
    <property type="entry name" value="GAUT"/>
</dbReference>
<dbReference type="GO" id="GO:0045489">
    <property type="term" value="P:pectin biosynthetic process"/>
    <property type="evidence" value="ECO:0007669"/>
    <property type="project" value="UniProtKB-UniPathway"/>
</dbReference>
<dbReference type="InterPro" id="IPR002495">
    <property type="entry name" value="Glyco_trans_8"/>
</dbReference>
<keyword evidence="7" id="KW-0735">Signal-anchor</keyword>
<sequence length="605" mass="69169">MKQVLRWQRTLILSMLSFTVLAPLFYVSNRLKSVNSIGRDALVEDLSTIQKYWTDAVKLKAIEKEWSERLKEPKPVVYEDKDLGSSVSDNSLEGNSDSTKSRNVRGTANILDINVSGANHEREQYNLKIQTIAVPTNHHEKLQEQSNQTTVLQKHDTQSQLLGAADVKVKQIRDQLIRAKAYLHFAPPGSNSNFVKELRVRLKELDRAVGEAAKDSDLSRSALQKMRSMEVSLSKASHVFPDCSAMVTKLRTMAYIAEEQVQTHRNQAAYLLQLAARTTPKGLHCLSMRLTAEYLSLQPEERQLSNQQKFYDPNFYHYAVFSDNILACAVVVTSTVSSAMEPETIVFHVVTDALNYPAFSMWFLLNPLGNATVQIQNIENFEGLLTKHDSMPKRHNSKDPRYTSALNHLRFYLPDVFPLLNKIVLFDHDVVVQRDLSGLWGINMMGKVNGAVETCRKSEASFRGMDILINFSDPLVAKRFDVKACTWAFGMNMFDLHEWRKHNLTAIYHRYLQLGYKRPLWKAGSLPLGWVTFYKQTIALDKRWHVLGLGYESGVGQGDIEKAAVIHYDGVMKPWLDIGIKKYKSYWSKHVNYNHPYLRQCNIHD</sequence>
<reference evidence="15 16" key="1">
    <citation type="journal article" date="2020" name="Nat. Commun.">
        <title>Genome of Tripterygium wilfordii and identification of cytochrome P450 involved in triptolide biosynthesis.</title>
        <authorList>
            <person name="Tu L."/>
            <person name="Su P."/>
            <person name="Zhang Z."/>
            <person name="Gao L."/>
            <person name="Wang J."/>
            <person name="Hu T."/>
            <person name="Zhou J."/>
            <person name="Zhang Y."/>
            <person name="Zhao Y."/>
            <person name="Liu Y."/>
            <person name="Song Y."/>
            <person name="Tong Y."/>
            <person name="Lu Y."/>
            <person name="Yang J."/>
            <person name="Xu C."/>
            <person name="Jia M."/>
            <person name="Peters R.J."/>
            <person name="Huang L."/>
            <person name="Gao W."/>
        </authorList>
    </citation>
    <scope>NUCLEOTIDE SEQUENCE [LARGE SCALE GENOMIC DNA]</scope>
    <source>
        <strain evidence="16">cv. XIE 37</strain>
        <tissue evidence="15">Leaf</tissue>
    </source>
</reference>
<evidence type="ECO:0000256" key="2">
    <source>
        <dbReference type="ARBA" id="ARBA00004877"/>
    </source>
</evidence>
<dbReference type="AlphaFoldDB" id="A0A7J7CXV0"/>
<evidence type="ECO:0000256" key="6">
    <source>
        <dbReference type="ARBA" id="ARBA00022692"/>
    </source>
</evidence>
<dbReference type="Pfam" id="PF25557">
    <property type="entry name" value="GAUT_1"/>
    <property type="match status" value="1"/>
</dbReference>
<dbReference type="InterPro" id="IPR029044">
    <property type="entry name" value="Nucleotide-diphossugar_trans"/>
</dbReference>
<evidence type="ECO:0000256" key="10">
    <source>
        <dbReference type="ARBA" id="ARBA00023136"/>
    </source>
</evidence>
<evidence type="ECO:0000313" key="15">
    <source>
        <dbReference type="EMBL" id="KAF5738894.1"/>
    </source>
</evidence>
<gene>
    <name evidence="15" type="ORF">HS088_TW12G00089</name>
</gene>
<dbReference type="FunCoup" id="A0A7J7CXV0">
    <property type="interactions" value="1645"/>
</dbReference>
<evidence type="ECO:0000256" key="13">
    <source>
        <dbReference type="RuleBase" id="RU362027"/>
    </source>
</evidence>
<evidence type="ECO:0000256" key="11">
    <source>
        <dbReference type="ARBA" id="ARBA00023180"/>
    </source>
</evidence>
<evidence type="ECO:0000256" key="7">
    <source>
        <dbReference type="ARBA" id="ARBA00022968"/>
    </source>
</evidence>
<evidence type="ECO:0000256" key="4">
    <source>
        <dbReference type="ARBA" id="ARBA00022676"/>
    </source>
</evidence>
<dbReference type="OrthoDB" id="411524at2759"/>
<feature type="transmembrane region" description="Helical" evidence="13">
    <location>
        <begin position="7"/>
        <end position="27"/>
    </location>
</feature>
<feature type="compositionally biased region" description="Polar residues" evidence="14">
    <location>
        <begin position="85"/>
        <end position="98"/>
    </location>
</feature>
<dbReference type="CDD" id="cd06429">
    <property type="entry name" value="GT8_like_1"/>
    <property type="match status" value="1"/>
</dbReference>
<comment type="pathway">
    <text evidence="2 13">Glycan metabolism; pectin biosynthesis.</text>
</comment>
<dbReference type="EMBL" id="JAAARO010000012">
    <property type="protein sequence ID" value="KAF5738894.1"/>
    <property type="molecule type" value="Genomic_DNA"/>
</dbReference>
<evidence type="ECO:0000256" key="14">
    <source>
        <dbReference type="SAM" id="MobiDB-lite"/>
    </source>
</evidence>
<keyword evidence="16" id="KW-1185">Reference proteome</keyword>
<dbReference type="PANTHER" id="PTHR32116">
    <property type="entry name" value="GALACTURONOSYLTRANSFERASE 4-RELATED"/>
    <property type="match status" value="1"/>
</dbReference>
<feature type="region of interest" description="Disordered" evidence="14">
    <location>
        <begin position="80"/>
        <end position="103"/>
    </location>
</feature>
<dbReference type="InParanoid" id="A0A7J7CXV0"/>
<dbReference type="Proteomes" id="UP000593562">
    <property type="component" value="Unassembled WGS sequence"/>
</dbReference>
<evidence type="ECO:0000256" key="3">
    <source>
        <dbReference type="ARBA" id="ARBA00006351"/>
    </source>
</evidence>
<dbReference type="GO" id="GO:0071555">
    <property type="term" value="P:cell wall organization"/>
    <property type="evidence" value="ECO:0007669"/>
    <property type="project" value="UniProtKB-KW"/>
</dbReference>
<evidence type="ECO:0000256" key="9">
    <source>
        <dbReference type="ARBA" id="ARBA00023034"/>
    </source>
</evidence>
<evidence type="ECO:0000256" key="1">
    <source>
        <dbReference type="ARBA" id="ARBA00004323"/>
    </source>
</evidence>
<dbReference type="Pfam" id="PF01501">
    <property type="entry name" value="Glyco_transf_8"/>
    <property type="match status" value="1"/>
</dbReference>
<comment type="caution">
    <text evidence="15">The sequence shown here is derived from an EMBL/GenBank/DDBJ whole genome shotgun (WGS) entry which is preliminary data.</text>
</comment>
<keyword evidence="12 13" id="KW-0961">Cell wall biogenesis/degradation</keyword>
<keyword evidence="8 13" id="KW-1133">Transmembrane helix</keyword>
<dbReference type="SUPFAM" id="SSF53448">
    <property type="entry name" value="Nucleotide-diphospho-sugar transferases"/>
    <property type="match status" value="1"/>
</dbReference>
<dbReference type="GO" id="GO:0047262">
    <property type="term" value="F:polygalacturonate 4-alpha-galacturonosyltransferase activity"/>
    <property type="evidence" value="ECO:0007669"/>
    <property type="project" value="InterPro"/>
</dbReference>
<protein>
    <recommendedName>
        <fullName evidence="13">Hexosyltransferase</fullName>
        <ecNumber evidence="13">2.4.1.-</ecNumber>
    </recommendedName>
</protein>
<dbReference type="UniPathway" id="UPA00845"/>
<evidence type="ECO:0000313" key="16">
    <source>
        <dbReference type="Proteomes" id="UP000593562"/>
    </source>
</evidence>
<comment type="similarity">
    <text evidence="3 13">Belongs to the glycosyltransferase 8 family.</text>
</comment>
<comment type="subcellular location">
    <subcellularLocation>
        <location evidence="1 13">Golgi apparatus membrane</location>
        <topology evidence="1 13">Single-pass type II membrane protein</topology>
    </subcellularLocation>
</comment>
<proteinExistence type="inferred from homology"/>
<dbReference type="PANTHER" id="PTHR32116:SF0">
    <property type="entry name" value="GALACTURONOSYLTRANSFERASE 6-RELATED"/>
    <property type="match status" value="1"/>
</dbReference>
<name>A0A7J7CXV0_TRIWF</name>
<keyword evidence="9 13" id="KW-0333">Golgi apparatus</keyword>
<keyword evidence="5 15" id="KW-0808">Transferase</keyword>
<evidence type="ECO:0000256" key="8">
    <source>
        <dbReference type="ARBA" id="ARBA00022989"/>
    </source>
</evidence>
<dbReference type="EC" id="2.4.1.-" evidence="13"/>
<organism evidence="15 16">
    <name type="scientific">Tripterygium wilfordii</name>
    <name type="common">Thunder God vine</name>
    <dbReference type="NCBI Taxonomy" id="458696"/>
    <lineage>
        <taxon>Eukaryota</taxon>
        <taxon>Viridiplantae</taxon>
        <taxon>Streptophyta</taxon>
        <taxon>Embryophyta</taxon>
        <taxon>Tracheophyta</taxon>
        <taxon>Spermatophyta</taxon>
        <taxon>Magnoliopsida</taxon>
        <taxon>eudicotyledons</taxon>
        <taxon>Gunneridae</taxon>
        <taxon>Pentapetalae</taxon>
        <taxon>rosids</taxon>
        <taxon>fabids</taxon>
        <taxon>Celastrales</taxon>
        <taxon>Celastraceae</taxon>
        <taxon>Tripterygium</taxon>
    </lineage>
</organism>
<dbReference type="Gene3D" id="3.90.550.10">
    <property type="entry name" value="Spore Coat Polysaccharide Biosynthesis Protein SpsA, Chain A"/>
    <property type="match status" value="1"/>
</dbReference>
<keyword evidence="4 13" id="KW-0328">Glycosyltransferase</keyword>
<keyword evidence="10 13" id="KW-0472">Membrane</keyword>
<keyword evidence="6 13" id="KW-0812">Transmembrane</keyword>
<dbReference type="FunFam" id="3.90.550.10:FF:000056">
    <property type="entry name" value="Hexosyltransferase"/>
    <property type="match status" value="1"/>
</dbReference>
<accession>A0A7J7CXV0</accession>
<evidence type="ECO:0000256" key="5">
    <source>
        <dbReference type="ARBA" id="ARBA00022679"/>
    </source>
</evidence>
<evidence type="ECO:0000256" key="12">
    <source>
        <dbReference type="ARBA" id="ARBA00023316"/>
    </source>
</evidence>
<keyword evidence="11" id="KW-0325">Glycoprotein</keyword>